<name>A0A6J5LSU0_9CAUD</name>
<dbReference type="EMBL" id="LR796340">
    <property type="protein sequence ID" value="CAB4137528.1"/>
    <property type="molecule type" value="Genomic_DNA"/>
</dbReference>
<sequence>MTPEQKVLARSALGLRNGWRESYCNRYVAPPSGEIFDHWMAMVAAGMAEQHPSKRDDGTDIYARGGVPFILTLAGAKAALQAGESLDPDDFPEAANG</sequence>
<accession>A0A6J5LSU0</accession>
<organism evidence="1">
    <name type="scientific">uncultured Caudovirales phage</name>
    <dbReference type="NCBI Taxonomy" id="2100421"/>
    <lineage>
        <taxon>Viruses</taxon>
        <taxon>Duplodnaviria</taxon>
        <taxon>Heunggongvirae</taxon>
        <taxon>Uroviricota</taxon>
        <taxon>Caudoviricetes</taxon>
        <taxon>Peduoviridae</taxon>
        <taxon>Maltschvirus</taxon>
        <taxon>Maltschvirus maltsch</taxon>
    </lineage>
</organism>
<evidence type="ECO:0000313" key="1">
    <source>
        <dbReference type="EMBL" id="CAB4137528.1"/>
    </source>
</evidence>
<protein>
    <submittedName>
        <fullName evidence="1">Uncharacterized protein</fullName>
    </submittedName>
</protein>
<gene>
    <name evidence="1" type="ORF">UFOVP326_36</name>
</gene>
<reference evidence="1" key="1">
    <citation type="submission" date="2020-04" db="EMBL/GenBank/DDBJ databases">
        <authorList>
            <person name="Chiriac C."/>
            <person name="Salcher M."/>
            <person name="Ghai R."/>
            <person name="Kavagutti S V."/>
        </authorList>
    </citation>
    <scope>NUCLEOTIDE SEQUENCE</scope>
</reference>
<proteinExistence type="predicted"/>